<feature type="region of interest" description="Disordered" evidence="1">
    <location>
        <begin position="1"/>
        <end position="29"/>
    </location>
</feature>
<organism evidence="3 4">
    <name type="scientific">Callosobruchus maculatus</name>
    <name type="common">Southern cowpea weevil</name>
    <name type="synonym">Pulse bruchid</name>
    <dbReference type="NCBI Taxonomy" id="64391"/>
    <lineage>
        <taxon>Eukaryota</taxon>
        <taxon>Metazoa</taxon>
        <taxon>Ecdysozoa</taxon>
        <taxon>Arthropoda</taxon>
        <taxon>Hexapoda</taxon>
        <taxon>Insecta</taxon>
        <taxon>Pterygota</taxon>
        <taxon>Neoptera</taxon>
        <taxon>Endopterygota</taxon>
        <taxon>Coleoptera</taxon>
        <taxon>Polyphaga</taxon>
        <taxon>Cucujiformia</taxon>
        <taxon>Chrysomeloidea</taxon>
        <taxon>Chrysomelidae</taxon>
        <taxon>Bruchinae</taxon>
        <taxon>Bruchini</taxon>
        <taxon>Callosobruchus</taxon>
    </lineage>
</organism>
<feature type="compositionally biased region" description="Basic residues" evidence="1">
    <location>
        <begin position="1"/>
        <end position="19"/>
    </location>
</feature>
<evidence type="ECO:0000259" key="2">
    <source>
        <dbReference type="Pfam" id="PF16012"/>
    </source>
</evidence>
<dbReference type="Pfam" id="PF16012">
    <property type="entry name" value="DUF4780"/>
    <property type="match status" value="1"/>
</dbReference>
<protein>
    <recommendedName>
        <fullName evidence="2">DUF4780 domain-containing protein</fullName>
    </recommendedName>
</protein>
<evidence type="ECO:0000256" key="1">
    <source>
        <dbReference type="SAM" id="MobiDB-lite"/>
    </source>
</evidence>
<dbReference type="InterPro" id="IPR031961">
    <property type="entry name" value="DUF4780"/>
</dbReference>
<proteinExistence type="predicted"/>
<dbReference type="EMBL" id="CAACVG010005539">
    <property type="protein sequence ID" value="VEN39418.1"/>
    <property type="molecule type" value="Genomic_DNA"/>
</dbReference>
<name>A0A653BUX1_CALMS</name>
<keyword evidence="4" id="KW-1185">Reference proteome</keyword>
<evidence type="ECO:0000313" key="3">
    <source>
        <dbReference type="EMBL" id="VEN39418.1"/>
    </source>
</evidence>
<feature type="domain" description="DUF4780" evidence="2">
    <location>
        <begin position="37"/>
        <end position="202"/>
    </location>
</feature>
<reference evidence="3 4" key="1">
    <citation type="submission" date="2019-01" db="EMBL/GenBank/DDBJ databases">
        <authorList>
            <person name="Sayadi A."/>
        </authorList>
    </citation>
    <scope>NUCLEOTIDE SEQUENCE [LARGE SCALE GENOMIC DNA]</scope>
</reference>
<dbReference type="Proteomes" id="UP000410492">
    <property type="component" value="Unassembled WGS sequence"/>
</dbReference>
<dbReference type="OrthoDB" id="6764048at2759"/>
<dbReference type="AlphaFoldDB" id="A0A653BUX1"/>
<accession>A0A653BUX1</accession>
<gene>
    <name evidence="3" type="ORF">CALMAC_LOCUS3957</name>
</gene>
<evidence type="ECO:0000313" key="4">
    <source>
        <dbReference type="Proteomes" id="UP000410492"/>
    </source>
</evidence>
<sequence length="300" mass="33654">MGLQKRPKLSGAQRRKLQKPRQDKGPSLTYSEVASKRMAVVHKLHPDITLEKGQADLVSERLLKALDEDLSTSPIQFNNSTYSRGALWITCANEATSVWLRGTVTSMGSLWEGADLTVVESKELPKRPRVLVFVPEKDREKQKEGPILVRRGKQNPDLRVACWHLLSKKEQAGIGVTLSFSVDEVSFRSLLKSHLRAFYRLGSNGRSLVKGPKKHIEKIKELPQGIAYRISSAEVTSGQFGESIILNLADGQAIYLPNRVTEVYKRNLAFFASQKYAVIYEGEVDCGYIEPLQSFKVVEI</sequence>